<dbReference type="InterPro" id="IPR000801">
    <property type="entry name" value="Esterase-like"/>
</dbReference>
<feature type="compositionally biased region" description="Low complexity" evidence="1">
    <location>
        <begin position="398"/>
        <end position="427"/>
    </location>
</feature>
<dbReference type="Proteomes" id="UP000199604">
    <property type="component" value="Unassembled WGS sequence"/>
</dbReference>
<evidence type="ECO:0000313" key="3">
    <source>
        <dbReference type="EMBL" id="SFA99805.1"/>
    </source>
</evidence>
<keyword evidence="2" id="KW-0732">Signal</keyword>
<accession>A0A1I0XFJ4</accession>
<evidence type="ECO:0000313" key="4">
    <source>
        <dbReference type="Proteomes" id="UP000199604"/>
    </source>
</evidence>
<dbReference type="RefSeq" id="WP_091475059.1">
    <property type="nucleotide sequence ID" value="NZ_FOJT01000003.1"/>
</dbReference>
<evidence type="ECO:0000256" key="1">
    <source>
        <dbReference type="SAM" id="MobiDB-lite"/>
    </source>
</evidence>
<keyword evidence="4" id="KW-1185">Reference proteome</keyword>
<dbReference type="Gene3D" id="3.40.50.1820">
    <property type="entry name" value="alpha/beta hydrolase"/>
    <property type="match status" value="1"/>
</dbReference>
<feature type="chain" id="PRO_5011658085" description="Esterase" evidence="2">
    <location>
        <begin position="19"/>
        <end position="434"/>
    </location>
</feature>
<dbReference type="InterPro" id="IPR029058">
    <property type="entry name" value="AB_hydrolase_fold"/>
</dbReference>
<evidence type="ECO:0000256" key="2">
    <source>
        <dbReference type="SAM" id="SignalP"/>
    </source>
</evidence>
<dbReference type="EMBL" id="FOJT01000003">
    <property type="protein sequence ID" value="SFA99805.1"/>
    <property type="molecule type" value="Genomic_DNA"/>
</dbReference>
<protein>
    <recommendedName>
        <fullName evidence="5">Esterase</fullName>
    </recommendedName>
</protein>
<dbReference type="Gene3D" id="1.25.40.10">
    <property type="entry name" value="Tetratricopeptide repeat domain"/>
    <property type="match status" value="1"/>
</dbReference>
<dbReference type="OrthoDB" id="1142077at2"/>
<feature type="region of interest" description="Disordered" evidence="1">
    <location>
        <begin position="388"/>
        <end position="434"/>
    </location>
</feature>
<evidence type="ECO:0008006" key="5">
    <source>
        <dbReference type="Google" id="ProtNLM"/>
    </source>
</evidence>
<dbReference type="STRING" id="498292.SAMN05660845_1223"/>
<reference evidence="4" key="1">
    <citation type="submission" date="2016-10" db="EMBL/GenBank/DDBJ databases">
        <authorList>
            <person name="Varghese N."/>
            <person name="Submissions S."/>
        </authorList>
    </citation>
    <scope>NUCLEOTIDE SEQUENCE [LARGE SCALE GENOMIC DNA]</scope>
    <source>
        <strain evidence="4">DSM 21789</strain>
    </source>
</reference>
<dbReference type="Pfam" id="PF00756">
    <property type="entry name" value="Esterase"/>
    <property type="match status" value="1"/>
</dbReference>
<organism evidence="3 4">
    <name type="scientific">Flavobacterium swingsii</name>
    <dbReference type="NCBI Taxonomy" id="498292"/>
    <lineage>
        <taxon>Bacteria</taxon>
        <taxon>Pseudomonadati</taxon>
        <taxon>Bacteroidota</taxon>
        <taxon>Flavobacteriia</taxon>
        <taxon>Flavobacteriales</taxon>
        <taxon>Flavobacteriaceae</taxon>
        <taxon>Flavobacterium</taxon>
    </lineage>
</organism>
<sequence>MKNIFIAISLLLSATLFSQTTDVIHSEKLDADREITIKLPASYEKNLEKKYPLVLVLDSEYLFAPFAGNIAFGNYWDDIPEVILIGIHQNKKDERYDDSEFDETTGLPSKKGGAFFEFIGAELIPHLEKKYRIAPFKIVAGLDATAGLLNSFLYKDIPQFSAYISLSPELAKGMIERIPERLAATKEPLFYYQATSDGDLKKFQNQIKALDKNIATVKNPLLNYKFDDFKNASHYSLVLNGIPNALYQIFSVYRPISSLEYQEKIAVLPDSHAKYLVDKYETIEKSLGIKMNVRLGDFKAIEAAILKTGDFKGYEELAQISGQQYEKSMLYDYHMAMFYEKTKDYKKAMKFYQNAFMKTEIRELTKDMMMNKAEDLKKLIPVKAKGLKGGKAKEIIEETPATDTPTTDAPPTDTPTTDAPTETPVETPTEEKKP</sequence>
<dbReference type="AlphaFoldDB" id="A0A1I0XFJ4"/>
<dbReference type="InterPro" id="IPR011990">
    <property type="entry name" value="TPR-like_helical_dom_sf"/>
</dbReference>
<proteinExistence type="predicted"/>
<feature type="signal peptide" evidence="2">
    <location>
        <begin position="1"/>
        <end position="18"/>
    </location>
</feature>
<gene>
    <name evidence="3" type="ORF">SAMN05660845_1223</name>
</gene>
<dbReference type="SUPFAM" id="SSF53474">
    <property type="entry name" value="alpha/beta-Hydrolases"/>
    <property type="match status" value="1"/>
</dbReference>
<name>A0A1I0XFJ4_9FLAO</name>